<proteinExistence type="predicted"/>
<dbReference type="GO" id="GO:0047355">
    <property type="term" value="F:CDP-glycerol glycerophosphotransferase activity"/>
    <property type="evidence" value="ECO:0007669"/>
    <property type="project" value="InterPro"/>
</dbReference>
<sequence>MSNVYNNMIEVIQLNNSLIHLYIKDINDFIKVDTSALETNQSMFLMDYEIKNQLLLKHIITTGENVFLLYLYVLDNKIYLLKETAKPSTGASENRYSFHVDNYTNQATLQQLGLARLQLLNERMEPIFVVEDFFTTEELDESFEYPLELDFELGTSRFILISKASYEMYHLVVTYDTLNKCIHISKVLMNTLQEHPELDVALFDRNKLIVHNHYSETPKTVNFRRIKKKKPKKLFDVSIASNFKGEHILSILVINKARYYIYLKRKGIYIGKSNIYNVTGHKPRLKVFSGMNNFYIFGRFTHYAHNSDQKYDYLYLRNSEQPIGKFTRPFKNVKILKRYGFFKVPISSLYINEKIHNNFFVGSKDRLLHNLKLKYHDRKVKTLTFRKYKDQLNVIRTNLNGNLTSTIIPYSKEYTLGSRIKISIAKIVSAFNSEQNKNTNLYFEKKSDKADESGFRVFEKVMEADTPKSKNFFILNKDSSHYPYMKKKYGKNVIEKYSFRHYLSIFNADHFISSELSNHLLNDRLYIDSLRNKIMEVPLVFLQHGIMFAKPVDNPMAFGFHKDKNLYNMYKSVISSELEAGEFYKMKYDREDLILTGLATFDYAKLEPDADKIAFMPTYRYWEEGLIYNNKIEETSYYKTIMKVIKAFEKEGLLNRLLIVPHNKFSQFIYNNMPEYKHIISDNPSEALKVSNVFITDYSSAIYDAQFRGAYPIFYWEEKDYLIRQYKAIPPVNDENAPGPVAYSIDDLMGTVKQAIEDNYVLEDRYVDNYKKINHYDDRQNTLRIVQFLKKDQII</sequence>
<comment type="caution">
    <text evidence="1">The sequence shown here is derived from an EMBL/GenBank/DDBJ whole genome shotgun (WGS) entry which is preliminary data.</text>
</comment>
<dbReference type="Proteomes" id="UP000324269">
    <property type="component" value="Unassembled WGS sequence"/>
</dbReference>
<reference evidence="1 2" key="1">
    <citation type="submission" date="2019-08" db="EMBL/GenBank/DDBJ databases">
        <title>Bacillus genomes from the desert of Cuatro Cienegas, Coahuila.</title>
        <authorList>
            <person name="Olmedo-Alvarez G."/>
        </authorList>
    </citation>
    <scope>NUCLEOTIDE SEQUENCE [LARGE SCALE GENOMIC DNA]</scope>
    <source>
        <strain evidence="1 2">CH87b_3T</strain>
    </source>
</reference>
<dbReference type="InterPro" id="IPR007554">
    <property type="entry name" value="Glycerophosphate_synth"/>
</dbReference>
<dbReference type="GO" id="GO:0016020">
    <property type="term" value="C:membrane"/>
    <property type="evidence" value="ECO:0007669"/>
    <property type="project" value="InterPro"/>
</dbReference>
<dbReference type="EMBL" id="VTEZ01000011">
    <property type="protein sequence ID" value="TYS79443.1"/>
    <property type="molecule type" value="Genomic_DNA"/>
</dbReference>
<dbReference type="Gene3D" id="3.40.50.12580">
    <property type="match status" value="1"/>
</dbReference>
<name>A0A5D4TU43_9BACI</name>
<dbReference type="Pfam" id="PF04464">
    <property type="entry name" value="Glyphos_transf"/>
    <property type="match status" value="1"/>
</dbReference>
<accession>A0A5D4TU43</accession>
<gene>
    <name evidence="1" type="ORF">FZC85_21465</name>
</gene>
<evidence type="ECO:0000313" key="2">
    <source>
        <dbReference type="Proteomes" id="UP000324269"/>
    </source>
</evidence>
<organism evidence="1 2">
    <name type="scientific">Rossellomorea aquimaris</name>
    <dbReference type="NCBI Taxonomy" id="189382"/>
    <lineage>
        <taxon>Bacteria</taxon>
        <taxon>Bacillati</taxon>
        <taxon>Bacillota</taxon>
        <taxon>Bacilli</taxon>
        <taxon>Bacillales</taxon>
        <taxon>Bacillaceae</taxon>
        <taxon>Rossellomorea</taxon>
    </lineage>
</organism>
<evidence type="ECO:0000313" key="1">
    <source>
        <dbReference type="EMBL" id="TYS79443.1"/>
    </source>
</evidence>
<dbReference type="AlphaFoldDB" id="A0A5D4TU43"/>
<dbReference type="OrthoDB" id="2033017at2"/>
<protein>
    <submittedName>
        <fullName evidence="1">Teichoic acid biosynthesis protein</fullName>
    </submittedName>
</protein>
<dbReference type="RefSeq" id="WP_148971142.1">
    <property type="nucleotide sequence ID" value="NZ_JBNIKW010000013.1"/>
</dbReference>
<dbReference type="InterPro" id="IPR043148">
    <property type="entry name" value="TagF_C"/>
</dbReference>